<proteinExistence type="predicted"/>
<keyword evidence="1" id="KW-1133">Transmembrane helix</keyword>
<dbReference type="EMBL" id="SMKW01000015">
    <property type="protein sequence ID" value="TDD51739.1"/>
    <property type="molecule type" value="Genomic_DNA"/>
</dbReference>
<dbReference type="Proteomes" id="UP000294947">
    <property type="component" value="Unassembled WGS sequence"/>
</dbReference>
<evidence type="ECO:0000313" key="2">
    <source>
        <dbReference type="EMBL" id="TDD51739.1"/>
    </source>
</evidence>
<comment type="caution">
    <text evidence="2">The sequence shown here is derived from an EMBL/GenBank/DDBJ whole genome shotgun (WGS) entry which is preliminary data.</text>
</comment>
<keyword evidence="1" id="KW-0472">Membrane</keyword>
<keyword evidence="3" id="KW-1185">Reference proteome</keyword>
<accession>A0A4R4Z490</accession>
<dbReference type="AlphaFoldDB" id="A0A4R4Z490"/>
<evidence type="ECO:0000313" key="3">
    <source>
        <dbReference type="Proteomes" id="UP000294947"/>
    </source>
</evidence>
<name>A0A4R4Z490_9PSEU</name>
<protein>
    <submittedName>
        <fullName evidence="2">Uncharacterized protein</fullName>
    </submittedName>
</protein>
<reference evidence="2 3" key="1">
    <citation type="submission" date="2019-03" db="EMBL/GenBank/DDBJ databases">
        <title>Draft genome sequences of novel Actinobacteria.</title>
        <authorList>
            <person name="Sahin N."/>
            <person name="Ay H."/>
            <person name="Saygin H."/>
        </authorList>
    </citation>
    <scope>NUCLEOTIDE SEQUENCE [LARGE SCALE GENOMIC DNA]</scope>
    <source>
        <strain evidence="2 3">7K502</strain>
    </source>
</reference>
<organism evidence="2 3">
    <name type="scientific">Saccharopolyspora elongata</name>
    <dbReference type="NCBI Taxonomy" id="2530387"/>
    <lineage>
        <taxon>Bacteria</taxon>
        <taxon>Bacillati</taxon>
        <taxon>Actinomycetota</taxon>
        <taxon>Actinomycetes</taxon>
        <taxon>Pseudonocardiales</taxon>
        <taxon>Pseudonocardiaceae</taxon>
        <taxon>Saccharopolyspora</taxon>
    </lineage>
</organism>
<sequence>MDTSSSDVARLLRIFAVRALVLAFIAGITGGTTLAMVLALVGLGLLLAPVETARRHGVSR</sequence>
<gene>
    <name evidence="2" type="ORF">E1288_14330</name>
</gene>
<keyword evidence="1" id="KW-0812">Transmembrane</keyword>
<feature type="transmembrane region" description="Helical" evidence="1">
    <location>
        <begin position="20"/>
        <end position="50"/>
    </location>
</feature>
<dbReference type="RefSeq" id="WP_132485159.1">
    <property type="nucleotide sequence ID" value="NZ_SMKW01000015.1"/>
</dbReference>
<evidence type="ECO:0000256" key="1">
    <source>
        <dbReference type="SAM" id="Phobius"/>
    </source>
</evidence>